<gene>
    <name evidence="1" type="ORF">TH44_02795</name>
</gene>
<comment type="caution">
    <text evidence="1">The sequence shown here is derived from an EMBL/GenBank/DDBJ whole genome shotgun (WGS) entry which is preliminary data.</text>
</comment>
<dbReference type="Proteomes" id="UP000252266">
    <property type="component" value="Unassembled WGS sequence"/>
</dbReference>
<dbReference type="RefSeq" id="WP_062961127.1">
    <property type="nucleotide sequence ID" value="NZ_JALLPZ010000002.1"/>
</dbReference>
<sequence>MGPTPNPPFNRFLFSSHVSGQSESYDKHAKVEERISVLSAFLDDEDKTNIAIYLVRERIMSGLYRIQGEAVQARAKTGWRLDPGGWLDRRREYGDVGDHSLLTEEEAQEYLDRMGLHLEDGKRMLIEEFRSMNNTEPVLLSVDPKFKERRDLARERLKLLPKA</sequence>
<name>A0A367XIC5_9PROT</name>
<protein>
    <submittedName>
        <fullName evidence="1">Uncharacterized protein</fullName>
    </submittedName>
</protein>
<proteinExistence type="predicted"/>
<evidence type="ECO:0000313" key="2">
    <source>
        <dbReference type="Proteomes" id="UP000252266"/>
    </source>
</evidence>
<dbReference type="EMBL" id="JPWJ01000001">
    <property type="protein sequence ID" value="RCK53149.1"/>
    <property type="molecule type" value="Genomic_DNA"/>
</dbReference>
<reference evidence="1 2" key="1">
    <citation type="submission" date="2014-07" db="EMBL/GenBank/DDBJ databases">
        <title>Draft genome sequence of Thalassospira xiamenensis IB13.</title>
        <authorList>
            <person name="Lai Q."/>
            <person name="Shao Z."/>
        </authorList>
    </citation>
    <scope>NUCLEOTIDE SEQUENCE [LARGE SCALE GENOMIC DNA]</scope>
    <source>
        <strain evidence="1 2">IB13</strain>
    </source>
</reference>
<evidence type="ECO:0000313" key="1">
    <source>
        <dbReference type="EMBL" id="RCK53149.1"/>
    </source>
</evidence>
<organism evidence="1 2">
    <name type="scientific">Thalassospira xiamenensis</name>
    <dbReference type="NCBI Taxonomy" id="220697"/>
    <lineage>
        <taxon>Bacteria</taxon>
        <taxon>Pseudomonadati</taxon>
        <taxon>Pseudomonadota</taxon>
        <taxon>Alphaproteobacteria</taxon>
        <taxon>Rhodospirillales</taxon>
        <taxon>Thalassospiraceae</taxon>
        <taxon>Thalassospira</taxon>
    </lineage>
</organism>
<accession>A0A367XIC5</accession>
<dbReference type="AlphaFoldDB" id="A0A367XIC5"/>